<comment type="caution">
    <text evidence="2">The sequence shown here is derived from an EMBL/GenBank/DDBJ whole genome shotgun (WGS) entry which is preliminary data.</text>
</comment>
<reference evidence="2 3" key="1">
    <citation type="submission" date="2019-03" db="EMBL/GenBank/DDBJ databases">
        <title>First draft genome of Liparis tanakae, snailfish: a comprehensive survey of snailfish specific genes.</title>
        <authorList>
            <person name="Kim W."/>
            <person name="Song I."/>
            <person name="Jeong J.-H."/>
            <person name="Kim D."/>
            <person name="Kim S."/>
            <person name="Ryu S."/>
            <person name="Song J.Y."/>
            <person name="Lee S.K."/>
        </authorList>
    </citation>
    <scope>NUCLEOTIDE SEQUENCE [LARGE SCALE GENOMIC DNA]</scope>
    <source>
        <tissue evidence="2">Muscle</tissue>
    </source>
</reference>
<dbReference type="AlphaFoldDB" id="A0A4Z2FEB5"/>
<accession>A0A4Z2FEB5</accession>
<protein>
    <submittedName>
        <fullName evidence="2">Uncharacterized protein</fullName>
    </submittedName>
</protein>
<evidence type="ECO:0000313" key="2">
    <source>
        <dbReference type="EMBL" id="TNN38752.1"/>
    </source>
</evidence>
<name>A0A4Z2FEB5_9TELE</name>
<dbReference type="Proteomes" id="UP000314294">
    <property type="component" value="Unassembled WGS sequence"/>
</dbReference>
<sequence>MSSSSFSLTGFSGSSSSFSCRLRMDGGRSSPKITWWMRKTEGEGGGGGGWKVEMKAPHPHVGQEHLTAGVSDEVSVFGRHRQLQAGGVAPVLQLVRQQLHGHLLVLLIGLVEQFHCQLGELSGK</sequence>
<feature type="compositionally biased region" description="Low complexity" evidence="1">
    <location>
        <begin position="1"/>
        <end position="19"/>
    </location>
</feature>
<feature type="region of interest" description="Disordered" evidence="1">
    <location>
        <begin position="1"/>
        <end position="55"/>
    </location>
</feature>
<dbReference type="EMBL" id="SRLO01001342">
    <property type="protein sequence ID" value="TNN38752.1"/>
    <property type="molecule type" value="Genomic_DNA"/>
</dbReference>
<proteinExistence type="predicted"/>
<gene>
    <name evidence="2" type="ORF">EYF80_051084</name>
</gene>
<evidence type="ECO:0000313" key="3">
    <source>
        <dbReference type="Proteomes" id="UP000314294"/>
    </source>
</evidence>
<evidence type="ECO:0000256" key="1">
    <source>
        <dbReference type="SAM" id="MobiDB-lite"/>
    </source>
</evidence>
<keyword evidence="3" id="KW-1185">Reference proteome</keyword>
<organism evidence="2 3">
    <name type="scientific">Liparis tanakae</name>
    <name type="common">Tanaka's snailfish</name>
    <dbReference type="NCBI Taxonomy" id="230148"/>
    <lineage>
        <taxon>Eukaryota</taxon>
        <taxon>Metazoa</taxon>
        <taxon>Chordata</taxon>
        <taxon>Craniata</taxon>
        <taxon>Vertebrata</taxon>
        <taxon>Euteleostomi</taxon>
        <taxon>Actinopterygii</taxon>
        <taxon>Neopterygii</taxon>
        <taxon>Teleostei</taxon>
        <taxon>Neoteleostei</taxon>
        <taxon>Acanthomorphata</taxon>
        <taxon>Eupercaria</taxon>
        <taxon>Perciformes</taxon>
        <taxon>Cottioidei</taxon>
        <taxon>Cottales</taxon>
        <taxon>Liparidae</taxon>
        <taxon>Liparis</taxon>
    </lineage>
</organism>